<evidence type="ECO:0000259" key="1">
    <source>
        <dbReference type="Pfam" id="PF01464"/>
    </source>
</evidence>
<proteinExistence type="predicted"/>
<dbReference type="AlphaFoldDB" id="A0A7C5SXC0"/>
<dbReference type="Pfam" id="PF01464">
    <property type="entry name" value="SLT"/>
    <property type="match status" value="1"/>
</dbReference>
<dbReference type="InterPro" id="IPR008258">
    <property type="entry name" value="Transglycosylase_SLT_dom_1"/>
</dbReference>
<reference evidence="2" key="1">
    <citation type="journal article" date="2020" name="mSystems">
        <title>Genome- and Community-Level Interaction Insights into Carbon Utilization and Element Cycling Functions of Hydrothermarchaeota in Hydrothermal Sediment.</title>
        <authorList>
            <person name="Zhou Z."/>
            <person name="Liu Y."/>
            <person name="Xu W."/>
            <person name="Pan J."/>
            <person name="Luo Z.H."/>
            <person name="Li M."/>
        </authorList>
    </citation>
    <scope>NUCLEOTIDE SEQUENCE [LARGE SCALE GENOMIC DNA]</scope>
    <source>
        <strain evidence="2">SpSt-114</strain>
    </source>
</reference>
<accession>A0A7C5SXC0</accession>
<sequence>MLVALVLLAVVQFAFAYCFNEAGRYYSISPRLLWAIAKVESSHRWNALNRNRNGTYDIGLMQINSRWLPVLRRYGLYDERWIWEPCYNTFVGAWVLRQCINRYGYSWRAVDCYNRGSKAKETSQYVWRVYRSLGW</sequence>
<dbReference type="CDD" id="cd13400">
    <property type="entry name" value="LT_IagB-like"/>
    <property type="match status" value="1"/>
</dbReference>
<dbReference type="EMBL" id="DSAC01000070">
    <property type="protein sequence ID" value="HHO74183.1"/>
    <property type="molecule type" value="Genomic_DNA"/>
</dbReference>
<dbReference type="InterPro" id="IPR023346">
    <property type="entry name" value="Lysozyme-like_dom_sf"/>
</dbReference>
<evidence type="ECO:0000313" key="2">
    <source>
        <dbReference type="EMBL" id="HHO74183.1"/>
    </source>
</evidence>
<dbReference type="Gene3D" id="1.10.530.10">
    <property type="match status" value="1"/>
</dbReference>
<name>A0A7C5SXC0_9AQUI</name>
<organism evidence="2">
    <name type="scientific">Thermocrinis ruber</name>
    <dbReference type="NCBI Taxonomy" id="75906"/>
    <lineage>
        <taxon>Bacteria</taxon>
        <taxon>Pseudomonadati</taxon>
        <taxon>Aquificota</taxon>
        <taxon>Aquificia</taxon>
        <taxon>Aquificales</taxon>
        <taxon>Aquificaceae</taxon>
        <taxon>Thermocrinis</taxon>
    </lineage>
</organism>
<dbReference type="SUPFAM" id="SSF53955">
    <property type="entry name" value="Lysozyme-like"/>
    <property type="match status" value="1"/>
</dbReference>
<protein>
    <submittedName>
        <fullName evidence="2">Lytic transglycosylase</fullName>
    </submittedName>
</protein>
<feature type="domain" description="Transglycosylase SLT" evidence="1">
    <location>
        <begin position="18"/>
        <end position="121"/>
    </location>
</feature>
<comment type="caution">
    <text evidence="2">The sequence shown here is derived from an EMBL/GenBank/DDBJ whole genome shotgun (WGS) entry which is preliminary data.</text>
</comment>
<gene>
    <name evidence="2" type="ORF">ENN04_06020</name>
</gene>